<dbReference type="RefSeq" id="WP_157103025.1">
    <property type="nucleotide sequence ID" value="NZ_JAAXOP010000005.1"/>
</dbReference>
<gene>
    <name evidence="2" type="ORF">HGA08_10960</name>
</gene>
<dbReference type="Pfam" id="PF13510">
    <property type="entry name" value="Fer2_4"/>
    <property type="match status" value="1"/>
</dbReference>
<dbReference type="AlphaFoldDB" id="A0A846XY52"/>
<dbReference type="Gene3D" id="3.40.50.720">
    <property type="entry name" value="NAD(P)-binding Rossmann-like Domain"/>
    <property type="match status" value="1"/>
</dbReference>
<sequence length="90" mass="9269">MAGASLFAVATPFDTDTTVEVRHGKTLVDAAAAAGIDHIVVSSATHSDRAFTTHMGTMLGEFGTTPDSADSRGRRPTRSGTVRLLGRPGG</sequence>
<protein>
    <submittedName>
        <fullName evidence="2">NmrA family NAD(P)-binding protein</fullName>
    </submittedName>
</protein>
<reference evidence="2 3" key="1">
    <citation type="submission" date="2020-04" db="EMBL/GenBank/DDBJ databases">
        <title>MicrobeNet Type strains.</title>
        <authorList>
            <person name="Nicholson A.C."/>
        </authorList>
    </citation>
    <scope>NUCLEOTIDE SEQUENCE [LARGE SCALE GENOMIC DNA]</scope>
    <source>
        <strain evidence="2 3">JCM 12354</strain>
    </source>
</reference>
<proteinExistence type="predicted"/>
<dbReference type="Proteomes" id="UP000565711">
    <property type="component" value="Unassembled WGS sequence"/>
</dbReference>
<comment type="caution">
    <text evidence="2">The sequence shown here is derived from an EMBL/GenBank/DDBJ whole genome shotgun (WGS) entry which is preliminary data.</text>
</comment>
<evidence type="ECO:0000313" key="2">
    <source>
        <dbReference type="EMBL" id="NKY50730.1"/>
    </source>
</evidence>
<dbReference type="EMBL" id="JAAXOP010000005">
    <property type="protein sequence ID" value="NKY50730.1"/>
    <property type="molecule type" value="Genomic_DNA"/>
</dbReference>
<accession>A0A846XY52</accession>
<evidence type="ECO:0000256" key="1">
    <source>
        <dbReference type="SAM" id="MobiDB-lite"/>
    </source>
</evidence>
<organism evidence="2 3">
    <name type="scientific">Nocardia vermiculata</name>
    <dbReference type="NCBI Taxonomy" id="257274"/>
    <lineage>
        <taxon>Bacteria</taxon>
        <taxon>Bacillati</taxon>
        <taxon>Actinomycetota</taxon>
        <taxon>Actinomycetes</taxon>
        <taxon>Mycobacteriales</taxon>
        <taxon>Nocardiaceae</taxon>
        <taxon>Nocardia</taxon>
    </lineage>
</organism>
<evidence type="ECO:0000313" key="3">
    <source>
        <dbReference type="Proteomes" id="UP000565711"/>
    </source>
</evidence>
<name>A0A846XY52_9NOCA</name>
<feature type="region of interest" description="Disordered" evidence="1">
    <location>
        <begin position="57"/>
        <end position="90"/>
    </location>
</feature>
<keyword evidence="3" id="KW-1185">Reference proteome</keyword>